<dbReference type="GO" id="GO:0004620">
    <property type="term" value="F:phospholipase activity"/>
    <property type="evidence" value="ECO:0007669"/>
    <property type="project" value="TreeGrafter"/>
</dbReference>
<dbReference type="PANTHER" id="PTHR23509">
    <property type="entry name" value="PA-PL1 PHOSPHOLIPASE FAMILY"/>
    <property type="match status" value="1"/>
</dbReference>
<feature type="compositionally biased region" description="Polar residues" evidence="2">
    <location>
        <begin position="717"/>
        <end position="728"/>
    </location>
</feature>
<dbReference type="InterPro" id="IPR004170">
    <property type="entry name" value="WWE_dom"/>
</dbReference>
<comment type="similarity">
    <text evidence="1">Belongs to the PA-PLA1 family.</text>
</comment>
<dbReference type="Pfam" id="PF23464">
    <property type="entry name" value="WWE_3"/>
    <property type="match status" value="1"/>
</dbReference>
<proteinExistence type="inferred from homology"/>
<dbReference type="Pfam" id="PF02862">
    <property type="entry name" value="DDHD"/>
    <property type="match status" value="1"/>
</dbReference>
<evidence type="ECO:0000259" key="4">
    <source>
        <dbReference type="PROSITE" id="PS51043"/>
    </source>
</evidence>
<dbReference type="SMART" id="SM01127">
    <property type="entry name" value="DDHD"/>
    <property type="match status" value="1"/>
</dbReference>
<feature type="region of interest" description="Disordered" evidence="2">
    <location>
        <begin position="1"/>
        <end position="24"/>
    </location>
</feature>
<keyword evidence="6" id="KW-1185">Reference proteome</keyword>
<dbReference type="PANTHER" id="PTHR23509:SF10">
    <property type="entry name" value="LD21067P"/>
    <property type="match status" value="1"/>
</dbReference>
<dbReference type="Proteomes" id="UP000186922">
    <property type="component" value="Unassembled WGS sequence"/>
</dbReference>
<feature type="compositionally biased region" description="Basic and acidic residues" evidence="2">
    <location>
        <begin position="699"/>
        <end position="709"/>
    </location>
</feature>
<accession>A0A1D1VUJ5</accession>
<name>A0A1D1VUJ5_RAMVA</name>
<comment type="caution">
    <text evidence="5">The sequence shown here is derived from an EMBL/GenBank/DDBJ whole genome shotgun (WGS) entry which is preliminary data.</text>
</comment>
<evidence type="ECO:0008006" key="7">
    <source>
        <dbReference type="Google" id="ProtNLM"/>
    </source>
</evidence>
<evidence type="ECO:0000259" key="3">
    <source>
        <dbReference type="PROSITE" id="PS50918"/>
    </source>
</evidence>
<dbReference type="InterPro" id="IPR057825">
    <property type="entry name" value="WWE_SEC23-DDH2"/>
</dbReference>
<evidence type="ECO:0000313" key="6">
    <source>
        <dbReference type="Proteomes" id="UP000186922"/>
    </source>
</evidence>
<dbReference type="AlphaFoldDB" id="A0A1D1VUJ5"/>
<dbReference type="InterPro" id="IPR004177">
    <property type="entry name" value="DDHD_dom"/>
</dbReference>
<dbReference type="PROSITE" id="PS51043">
    <property type="entry name" value="DDHD"/>
    <property type="match status" value="1"/>
</dbReference>
<dbReference type="OrthoDB" id="69269at2759"/>
<protein>
    <recommendedName>
        <fullName evidence="7">DDHD domain-containing protein</fullName>
    </recommendedName>
</protein>
<gene>
    <name evidence="5" type="primary">RvY_13861-1</name>
    <name evidence="5" type="synonym">RvY_13861.1</name>
    <name evidence="5" type="ORF">RvY_13861</name>
</gene>
<dbReference type="GO" id="GO:0046872">
    <property type="term" value="F:metal ion binding"/>
    <property type="evidence" value="ECO:0007669"/>
    <property type="project" value="InterPro"/>
</dbReference>
<sequence>MEPVWPSKVSTEDDDVPPSGRPRLMRRTSSLLDCMKYSMSMAHEVPLDNLRKKYSSEEAWKTGGQVPAARLSRKASFAEGVEDASSVDSELASRFQQLTRMRNAEFRRTRYDSAPASIASGLGLYRSSSWVSSMGDASMDQGSFDNVDGLLSRAGTLPYVPVLAHWFFIRKDNSKETWVPFTLHDSKELEEGWDRYRRGEKSFAFIPTQGGRYDVDLKGRKLVAVYWEEEPFPVRRATWFWKVTGDLWIPYEETIADKLEGEYKLICRTGQWQKRIDLPGGETIILHSETAMIHYDATKSWADVAETLYKNQKIVKRGWEGTCTPDEGEWEPVDHLVFVSHGIGSYCDLRWRTLNQCVDAYRLMSRNLLREHFNFAGKKGKTFRVEFIPINWHGILHSDNVELENRIKRITLPSIPIVRYFANDYVLDILFYSSPMFCTVIANHVGTVMNRVYSLFQKRNPNFKGSVSILAHSLGSIVMFDMLSHQPDANPENERKNPMEASFSTMSNILDVPGELRTPVSGISLVDPDARPGYSRQGSSAQVTADYIVPPFGGAGYPSVRYPVLKFKPSGFFAIGSPVGMFLAVRGVTNIAEDYYLPTCPRVYNIFHPTDPVAYRIEPLLIPEACKVPPSMIDHHKGRKRLHLEVQRNIASVASTLKTRLLDPVRMLSSMVGIPDFASRFRAKAQDEKQEGVNATTPTEEKVRGERSSEFGPAAPTPSTSTRNSSDGQMPKIKSFGMLNGGERIDYVLQEAPLESLNQYLFALHSHAVYWDSEDTLLFMLRKIIEVERDNITASTEEEENEPYI</sequence>
<evidence type="ECO:0000256" key="1">
    <source>
        <dbReference type="ARBA" id="ARBA00038464"/>
    </source>
</evidence>
<dbReference type="GO" id="GO:0005737">
    <property type="term" value="C:cytoplasm"/>
    <property type="evidence" value="ECO:0007669"/>
    <property type="project" value="TreeGrafter"/>
</dbReference>
<dbReference type="PROSITE" id="PS50918">
    <property type="entry name" value="WWE"/>
    <property type="match status" value="1"/>
</dbReference>
<reference evidence="5 6" key="1">
    <citation type="journal article" date="2016" name="Nat. Commun.">
        <title>Extremotolerant tardigrade genome and improved radiotolerance of human cultured cells by tardigrade-unique protein.</title>
        <authorList>
            <person name="Hashimoto T."/>
            <person name="Horikawa D.D."/>
            <person name="Saito Y."/>
            <person name="Kuwahara H."/>
            <person name="Kozuka-Hata H."/>
            <person name="Shin-I T."/>
            <person name="Minakuchi Y."/>
            <person name="Ohishi K."/>
            <person name="Motoyama A."/>
            <person name="Aizu T."/>
            <person name="Enomoto A."/>
            <person name="Kondo K."/>
            <person name="Tanaka S."/>
            <person name="Hara Y."/>
            <person name="Koshikawa S."/>
            <person name="Sagara H."/>
            <person name="Miura T."/>
            <person name="Yokobori S."/>
            <person name="Miyagawa K."/>
            <person name="Suzuki Y."/>
            <person name="Kubo T."/>
            <person name="Oyama M."/>
            <person name="Kohara Y."/>
            <person name="Fujiyama A."/>
            <person name="Arakawa K."/>
            <person name="Katayama T."/>
            <person name="Toyoda A."/>
            <person name="Kunieda T."/>
        </authorList>
    </citation>
    <scope>NUCLEOTIDE SEQUENCE [LARGE SCALE GENOMIC DNA]</scope>
    <source>
        <strain evidence="5 6">YOKOZUNA-1</strain>
    </source>
</reference>
<dbReference type="STRING" id="947166.A0A1D1VUJ5"/>
<feature type="domain" description="WWE" evidence="3">
    <location>
        <begin position="152"/>
        <end position="236"/>
    </location>
</feature>
<feature type="domain" description="DDHD" evidence="4">
    <location>
        <begin position="565"/>
        <end position="786"/>
    </location>
</feature>
<dbReference type="InterPro" id="IPR058055">
    <property type="entry name" value="PA-PLA1"/>
</dbReference>
<dbReference type="EMBL" id="BDGG01000009">
    <property type="protein sequence ID" value="GAV03438.1"/>
    <property type="molecule type" value="Genomic_DNA"/>
</dbReference>
<evidence type="ECO:0000256" key="2">
    <source>
        <dbReference type="SAM" id="MobiDB-lite"/>
    </source>
</evidence>
<organism evidence="5 6">
    <name type="scientific">Ramazzottius varieornatus</name>
    <name type="common">Water bear</name>
    <name type="synonym">Tardigrade</name>
    <dbReference type="NCBI Taxonomy" id="947166"/>
    <lineage>
        <taxon>Eukaryota</taxon>
        <taxon>Metazoa</taxon>
        <taxon>Ecdysozoa</taxon>
        <taxon>Tardigrada</taxon>
        <taxon>Eutardigrada</taxon>
        <taxon>Parachela</taxon>
        <taxon>Hypsibioidea</taxon>
        <taxon>Ramazzottiidae</taxon>
        <taxon>Ramazzottius</taxon>
    </lineage>
</organism>
<feature type="region of interest" description="Disordered" evidence="2">
    <location>
        <begin position="685"/>
        <end position="733"/>
    </location>
</feature>
<evidence type="ECO:0000313" key="5">
    <source>
        <dbReference type="EMBL" id="GAV03438.1"/>
    </source>
</evidence>